<dbReference type="STRING" id="37927.SA2016_2052"/>
<dbReference type="Gene3D" id="3.90.1150.10">
    <property type="entry name" value="Aspartate Aminotransferase, domain 1"/>
    <property type="match status" value="1"/>
</dbReference>
<dbReference type="InterPro" id="IPR000524">
    <property type="entry name" value="Tscrpt_reg_HTH_GntR"/>
</dbReference>
<dbReference type="Proteomes" id="UP000070134">
    <property type="component" value="Chromosome"/>
</dbReference>
<dbReference type="Pfam" id="PF00392">
    <property type="entry name" value="GntR"/>
    <property type="match status" value="1"/>
</dbReference>
<dbReference type="Pfam" id="PF00155">
    <property type="entry name" value="Aminotran_1_2"/>
    <property type="match status" value="1"/>
</dbReference>
<dbReference type="InterPro" id="IPR036388">
    <property type="entry name" value="WH-like_DNA-bd_sf"/>
</dbReference>
<proteinExistence type="inferred from homology"/>
<dbReference type="KEGG" id="satk:SA2016_2052"/>
<dbReference type="PANTHER" id="PTHR46577:SF1">
    <property type="entry name" value="HTH-TYPE TRANSCRIPTIONAL REGULATORY PROTEIN GABR"/>
    <property type="match status" value="1"/>
</dbReference>
<evidence type="ECO:0000256" key="3">
    <source>
        <dbReference type="ARBA" id="ARBA00023015"/>
    </source>
</evidence>
<dbReference type="CDD" id="cd00609">
    <property type="entry name" value="AAT_like"/>
    <property type="match status" value="1"/>
</dbReference>
<dbReference type="GO" id="GO:0003700">
    <property type="term" value="F:DNA-binding transcription factor activity"/>
    <property type="evidence" value="ECO:0007669"/>
    <property type="project" value="InterPro"/>
</dbReference>
<dbReference type="InterPro" id="IPR015421">
    <property type="entry name" value="PyrdxlP-dep_Trfase_major"/>
</dbReference>
<dbReference type="InterPro" id="IPR004839">
    <property type="entry name" value="Aminotransferase_I/II_large"/>
</dbReference>
<dbReference type="GO" id="GO:0003677">
    <property type="term" value="F:DNA binding"/>
    <property type="evidence" value="ECO:0007669"/>
    <property type="project" value="UniProtKB-KW"/>
</dbReference>
<name>A0A127A1Q0_9MICC</name>
<evidence type="ECO:0000313" key="8">
    <source>
        <dbReference type="Proteomes" id="UP000070134"/>
    </source>
</evidence>
<dbReference type="SMART" id="SM00345">
    <property type="entry name" value="HTH_GNTR"/>
    <property type="match status" value="1"/>
</dbReference>
<evidence type="ECO:0000256" key="1">
    <source>
        <dbReference type="ARBA" id="ARBA00005384"/>
    </source>
</evidence>
<evidence type="ECO:0000256" key="2">
    <source>
        <dbReference type="ARBA" id="ARBA00022898"/>
    </source>
</evidence>
<gene>
    <name evidence="7" type="ORF">SA2016_2052</name>
</gene>
<sequence length="465" mass="48395">MVAVTSQRLGRMLGPLPGRGPLYAELAERLRLLAVDGRLPDGVRLPAERELAGALGLSRTTVAGAYALLRELGCLKSVRGSGSYVVLPERPAGAAPDEAGVLDLTKAAMPAASPVADCVRRAADALGPELARSGYEVIGLPRLRIAVAEHYAARGVPTDPDQIMVTTGVQHAIALVARTLLSPGDRAAVEQPTYPHAMDTLQAARARLVALPVTPAGWDLEAAAAAFRATSPALAYTMPDFHNPTGASLDPAGRERLARLAERHRTVLVADETTALLDISRGPLPPLAAFAPGSVTLGGLAKLAWGGLRVGWIRAPRAMVGRLAQARTSLDLGTPVLEQLVAAELLERQDVLVAERRHRLGEGLAALGGALAERFPGWAWTAPGGGMSVWADCAPLSSSQLVVAARARGVALTAGPRFGMDGAFEHRLRLPFTASPDELRQAVAAIADAASDASSGPARPPLIAV</sequence>
<feature type="domain" description="HTH gntR-type" evidence="6">
    <location>
        <begin position="20"/>
        <end position="88"/>
    </location>
</feature>
<keyword evidence="4" id="KW-0238">DNA-binding</keyword>
<evidence type="ECO:0000256" key="4">
    <source>
        <dbReference type="ARBA" id="ARBA00023125"/>
    </source>
</evidence>
<keyword evidence="3" id="KW-0805">Transcription regulation</keyword>
<dbReference type="RefSeq" id="WP_066497764.1">
    <property type="nucleotide sequence ID" value="NZ_BJMO01000003.1"/>
</dbReference>
<protein>
    <submittedName>
        <fullName evidence="7">Transcriptional regulator</fullName>
    </submittedName>
</protein>
<dbReference type="OrthoDB" id="199743at2"/>
<dbReference type="InterPro" id="IPR036390">
    <property type="entry name" value="WH_DNA-bd_sf"/>
</dbReference>
<accession>A0A127A1Q0</accession>
<organism evidence="7 8">
    <name type="scientific">Sinomonas atrocyanea</name>
    <dbReference type="NCBI Taxonomy" id="37927"/>
    <lineage>
        <taxon>Bacteria</taxon>
        <taxon>Bacillati</taxon>
        <taxon>Actinomycetota</taxon>
        <taxon>Actinomycetes</taxon>
        <taxon>Micrococcales</taxon>
        <taxon>Micrococcaceae</taxon>
        <taxon>Sinomonas</taxon>
    </lineage>
</organism>
<dbReference type="AlphaFoldDB" id="A0A127A1Q0"/>
<dbReference type="PANTHER" id="PTHR46577">
    <property type="entry name" value="HTH-TYPE TRANSCRIPTIONAL REGULATORY PROTEIN GABR"/>
    <property type="match status" value="1"/>
</dbReference>
<evidence type="ECO:0000313" key="7">
    <source>
        <dbReference type="EMBL" id="AMM32724.1"/>
    </source>
</evidence>
<dbReference type="InterPro" id="IPR015422">
    <property type="entry name" value="PyrdxlP-dep_Trfase_small"/>
</dbReference>
<dbReference type="SUPFAM" id="SSF53383">
    <property type="entry name" value="PLP-dependent transferases"/>
    <property type="match status" value="1"/>
</dbReference>
<dbReference type="Gene3D" id="1.10.10.10">
    <property type="entry name" value="Winged helix-like DNA-binding domain superfamily/Winged helix DNA-binding domain"/>
    <property type="match status" value="1"/>
</dbReference>
<dbReference type="SUPFAM" id="SSF46785">
    <property type="entry name" value="Winged helix' DNA-binding domain"/>
    <property type="match status" value="1"/>
</dbReference>
<comment type="similarity">
    <text evidence="1">In the C-terminal section; belongs to the class-I pyridoxal-phosphate-dependent aminotransferase family.</text>
</comment>
<keyword evidence="5" id="KW-0804">Transcription</keyword>
<dbReference type="InterPro" id="IPR051446">
    <property type="entry name" value="HTH_trans_reg/aminotransferase"/>
</dbReference>
<dbReference type="PROSITE" id="PS50949">
    <property type="entry name" value="HTH_GNTR"/>
    <property type="match status" value="1"/>
</dbReference>
<keyword evidence="2" id="KW-0663">Pyridoxal phosphate</keyword>
<keyword evidence="8" id="KW-1185">Reference proteome</keyword>
<evidence type="ECO:0000259" key="6">
    <source>
        <dbReference type="PROSITE" id="PS50949"/>
    </source>
</evidence>
<dbReference type="PATRIC" id="fig|37927.3.peg.2103"/>
<dbReference type="CDD" id="cd07377">
    <property type="entry name" value="WHTH_GntR"/>
    <property type="match status" value="1"/>
</dbReference>
<dbReference type="PRINTS" id="PR00035">
    <property type="entry name" value="HTHGNTR"/>
</dbReference>
<dbReference type="GO" id="GO:0030170">
    <property type="term" value="F:pyridoxal phosphate binding"/>
    <property type="evidence" value="ECO:0007669"/>
    <property type="project" value="InterPro"/>
</dbReference>
<evidence type="ECO:0000256" key="5">
    <source>
        <dbReference type="ARBA" id="ARBA00023163"/>
    </source>
</evidence>
<reference evidence="7 8" key="1">
    <citation type="submission" date="2016-02" db="EMBL/GenBank/DDBJ databases">
        <title>Complete genome of Sinomonas atrocyanea KCTC 3377.</title>
        <authorList>
            <person name="Kim K.M."/>
        </authorList>
    </citation>
    <scope>NUCLEOTIDE SEQUENCE [LARGE SCALE GENOMIC DNA]</scope>
    <source>
        <strain evidence="7 8">KCTC 3377</strain>
    </source>
</reference>
<dbReference type="Gene3D" id="3.40.640.10">
    <property type="entry name" value="Type I PLP-dependent aspartate aminotransferase-like (Major domain)"/>
    <property type="match status" value="1"/>
</dbReference>
<dbReference type="EMBL" id="CP014518">
    <property type="protein sequence ID" value="AMM32724.1"/>
    <property type="molecule type" value="Genomic_DNA"/>
</dbReference>
<dbReference type="InterPro" id="IPR015424">
    <property type="entry name" value="PyrdxlP-dep_Trfase"/>
</dbReference>